<evidence type="ECO:0000313" key="3">
    <source>
        <dbReference type="Proteomes" id="UP000826195"/>
    </source>
</evidence>
<organism evidence="2 3">
    <name type="scientific">Cotesia glomerata</name>
    <name type="common">Lepidopteran parasitic wasp</name>
    <name type="synonym">Apanteles glomeratus</name>
    <dbReference type="NCBI Taxonomy" id="32391"/>
    <lineage>
        <taxon>Eukaryota</taxon>
        <taxon>Metazoa</taxon>
        <taxon>Ecdysozoa</taxon>
        <taxon>Arthropoda</taxon>
        <taxon>Hexapoda</taxon>
        <taxon>Insecta</taxon>
        <taxon>Pterygota</taxon>
        <taxon>Neoptera</taxon>
        <taxon>Endopterygota</taxon>
        <taxon>Hymenoptera</taxon>
        <taxon>Apocrita</taxon>
        <taxon>Ichneumonoidea</taxon>
        <taxon>Braconidae</taxon>
        <taxon>Microgastrinae</taxon>
        <taxon>Cotesia</taxon>
    </lineage>
</organism>
<gene>
    <name evidence="2" type="ORF">KQX54_007225</name>
</gene>
<protein>
    <submittedName>
        <fullName evidence="2">Uncharacterized protein</fullName>
    </submittedName>
</protein>
<keyword evidence="3" id="KW-1185">Reference proteome</keyword>
<feature type="region of interest" description="Disordered" evidence="1">
    <location>
        <begin position="1"/>
        <end position="102"/>
    </location>
</feature>
<proteinExistence type="predicted"/>
<feature type="compositionally biased region" description="Basic and acidic residues" evidence="1">
    <location>
        <begin position="1"/>
        <end position="11"/>
    </location>
</feature>
<evidence type="ECO:0000256" key="1">
    <source>
        <dbReference type="SAM" id="MobiDB-lite"/>
    </source>
</evidence>
<feature type="compositionally biased region" description="Basic residues" evidence="1">
    <location>
        <begin position="49"/>
        <end position="58"/>
    </location>
</feature>
<evidence type="ECO:0000313" key="2">
    <source>
        <dbReference type="EMBL" id="KAH0539679.1"/>
    </source>
</evidence>
<name>A0AAV7I204_COTGL</name>
<comment type="caution">
    <text evidence="2">The sequence shown here is derived from an EMBL/GenBank/DDBJ whole genome shotgun (WGS) entry which is preliminary data.</text>
</comment>
<sequence length="137" mass="14960">MKGEVKSERNGGARKSRLAREIDAEERPGRGTEPGTGAKRMKPENEPRGKRRILKRDKHPAEVSPRVQRGREGAALDLENPAQRAEPCGGRYETPLNETSSAPCDSAGVWLSHPRNCSSLNLSIAVAARLMSLAAHR</sequence>
<feature type="compositionally biased region" description="Basic and acidic residues" evidence="1">
    <location>
        <begin position="18"/>
        <end position="30"/>
    </location>
</feature>
<accession>A0AAV7I204</accession>
<reference evidence="2 3" key="1">
    <citation type="journal article" date="2021" name="J. Hered.">
        <title>A chromosome-level genome assembly of the parasitoid wasp, Cotesia glomerata (Hymenoptera: Braconidae).</title>
        <authorList>
            <person name="Pinto B.J."/>
            <person name="Weis J.J."/>
            <person name="Gamble T."/>
            <person name="Ode P.J."/>
            <person name="Paul R."/>
            <person name="Zaspel J.M."/>
        </authorList>
    </citation>
    <scope>NUCLEOTIDE SEQUENCE [LARGE SCALE GENOMIC DNA]</scope>
    <source>
        <strain evidence="2">CgM1</strain>
    </source>
</reference>
<dbReference type="EMBL" id="JAHXZJ010002609">
    <property type="protein sequence ID" value="KAH0539679.1"/>
    <property type="molecule type" value="Genomic_DNA"/>
</dbReference>
<dbReference type="Proteomes" id="UP000826195">
    <property type="component" value="Unassembled WGS sequence"/>
</dbReference>
<dbReference type="AlphaFoldDB" id="A0AAV7I204"/>